<keyword evidence="3" id="KW-1185">Reference proteome</keyword>
<name>A0A4Z1JV58_9HELO</name>
<sequence length="64" mass="6946">MRGVRAGNPRLPSSLFKSNQDTIPASTGIEPSFHPMLSNPSNPPDPIPTPRYAYKVTNTVSYSS</sequence>
<dbReference type="EMBL" id="PQXM01000102">
    <property type="protein sequence ID" value="TGO77535.1"/>
    <property type="molecule type" value="Genomic_DNA"/>
</dbReference>
<evidence type="ECO:0000313" key="2">
    <source>
        <dbReference type="EMBL" id="TGO77535.1"/>
    </source>
</evidence>
<evidence type="ECO:0000313" key="3">
    <source>
        <dbReference type="Proteomes" id="UP000297229"/>
    </source>
</evidence>
<feature type="region of interest" description="Disordered" evidence="1">
    <location>
        <begin position="1"/>
        <end position="52"/>
    </location>
</feature>
<reference evidence="2 3" key="1">
    <citation type="submission" date="2017-12" db="EMBL/GenBank/DDBJ databases">
        <title>Comparative genomics of Botrytis spp.</title>
        <authorList>
            <person name="Valero-Jimenez C.A."/>
            <person name="Tapia P."/>
            <person name="Veloso J."/>
            <person name="Silva-Moreno E."/>
            <person name="Staats M."/>
            <person name="Valdes J.H."/>
            <person name="Van Kan J.A.L."/>
        </authorList>
    </citation>
    <scope>NUCLEOTIDE SEQUENCE [LARGE SCALE GENOMIC DNA]</scope>
    <source>
        <strain evidence="2 3">Be9601</strain>
    </source>
</reference>
<organism evidence="2 3">
    <name type="scientific">Botrytis elliptica</name>
    <dbReference type="NCBI Taxonomy" id="278938"/>
    <lineage>
        <taxon>Eukaryota</taxon>
        <taxon>Fungi</taxon>
        <taxon>Dikarya</taxon>
        <taxon>Ascomycota</taxon>
        <taxon>Pezizomycotina</taxon>
        <taxon>Leotiomycetes</taxon>
        <taxon>Helotiales</taxon>
        <taxon>Sclerotiniaceae</taxon>
        <taxon>Botrytis</taxon>
    </lineage>
</organism>
<protein>
    <submittedName>
        <fullName evidence="2">Uncharacterized protein</fullName>
    </submittedName>
</protein>
<accession>A0A4Z1JV58</accession>
<comment type="caution">
    <text evidence="2">The sequence shown here is derived from an EMBL/GenBank/DDBJ whole genome shotgun (WGS) entry which is preliminary data.</text>
</comment>
<dbReference type="AlphaFoldDB" id="A0A4Z1JV58"/>
<gene>
    <name evidence="2" type="ORF">BELL_0102g00070</name>
</gene>
<proteinExistence type="predicted"/>
<evidence type="ECO:0000256" key="1">
    <source>
        <dbReference type="SAM" id="MobiDB-lite"/>
    </source>
</evidence>
<dbReference type="Proteomes" id="UP000297229">
    <property type="component" value="Unassembled WGS sequence"/>
</dbReference>
<feature type="compositionally biased region" description="Polar residues" evidence="1">
    <location>
        <begin position="15"/>
        <end position="25"/>
    </location>
</feature>